<dbReference type="RefSeq" id="WP_206292707.1">
    <property type="nucleotide sequence ID" value="NZ_CP063458.1"/>
</dbReference>
<sequence length="318" mass="35350">MPSVGAKPVYALVGTDSFLQLLKLREILAILPPDVQRTDLDGEKADLAEVLDECRSFAMFGGGKLVVVRNADDFITRFREQLEDYCAKPSDSATLILRCESLPKNQRIYKAIAKTGQVEECTPPGERMLGKWITDHARAGHRVQIAPQAAEQLAQLIGADLGKLDTEIAKLALLADGKTIQPQHVAEIVTFQREQKMWDMTNALAAGDTTEALRRWRHLLATEPSSEFRAVTWMGMWLENVRKALALKRQGMNPFTIAQQLKIWPRENVQPFFKTAEELGEAGVARALDLLATVDRQSKSGVGEASTNVERFILELAV</sequence>
<dbReference type="Pfam" id="PF21694">
    <property type="entry name" value="DNA_pol3_delta_C"/>
    <property type="match status" value="1"/>
</dbReference>
<dbReference type="Gene3D" id="3.40.50.300">
    <property type="entry name" value="P-loop containing nucleotide triphosphate hydrolases"/>
    <property type="match status" value="1"/>
</dbReference>
<evidence type="ECO:0000259" key="10">
    <source>
        <dbReference type="Pfam" id="PF21694"/>
    </source>
</evidence>
<evidence type="ECO:0000256" key="4">
    <source>
        <dbReference type="ARBA" id="ARBA00022695"/>
    </source>
</evidence>
<keyword evidence="12" id="KW-1185">Reference proteome</keyword>
<dbReference type="GO" id="GO:0009360">
    <property type="term" value="C:DNA polymerase III complex"/>
    <property type="evidence" value="ECO:0007669"/>
    <property type="project" value="InterPro"/>
</dbReference>
<dbReference type="PANTHER" id="PTHR34388:SF1">
    <property type="entry name" value="DNA POLYMERASE III SUBUNIT DELTA"/>
    <property type="match status" value="1"/>
</dbReference>
<dbReference type="SUPFAM" id="SSF52540">
    <property type="entry name" value="P-loop containing nucleoside triphosphate hydrolases"/>
    <property type="match status" value="1"/>
</dbReference>
<evidence type="ECO:0000256" key="8">
    <source>
        <dbReference type="ARBA" id="ARBA00049244"/>
    </source>
</evidence>
<dbReference type="InterPro" id="IPR048466">
    <property type="entry name" value="DNA_pol3_delta-like_C"/>
</dbReference>
<dbReference type="Pfam" id="PF06144">
    <property type="entry name" value="DNA_pol3_delta"/>
    <property type="match status" value="1"/>
</dbReference>
<dbReference type="Gene3D" id="1.20.272.10">
    <property type="match status" value="1"/>
</dbReference>
<evidence type="ECO:0000256" key="1">
    <source>
        <dbReference type="ARBA" id="ARBA00012417"/>
    </source>
</evidence>
<comment type="catalytic activity">
    <reaction evidence="8">
        <text>DNA(n) + a 2'-deoxyribonucleoside 5'-triphosphate = DNA(n+1) + diphosphate</text>
        <dbReference type="Rhea" id="RHEA:22508"/>
        <dbReference type="Rhea" id="RHEA-COMP:17339"/>
        <dbReference type="Rhea" id="RHEA-COMP:17340"/>
        <dbReference type="ChEBI" id="CHEBI:33019"/>
        <dbReference type="ChEBI" id="CHEBI:61560"/>
        <dbReference type="ChEBI" id="CHEBI:173112"/>
        <dbReference type="EC" id="2.7.7.7"/>
    </reaction>
</comment>
<name>A0A7M2WVZ0_9BACT</name>
<proteinExistence type="inferred from homology"/>
<evidence type="ECO:0000256" key="3">
    <source>
        <dbReference type="ARBA" id="ARBA00022679"/>
    </source>
</evidence>
<dbReference type="EMBL" id="CP063458">
    <property type="protein sequence ID" value="QOV89655.1"/>
    <property type="molecule type" value="Genomic_DNA"/>
</dbReference>
<evidence type="ECO:0000256" key="5">
    <source>
        <dbReference type="ARBA" id="ARBA00022705"/>
    </source>
</evidence>
<dbReference type="NCBIfam" id="TIGR01128">
    <property type="entry name" value="holA"/>
    <property type="match status" value="1"/>
</dbReference>
<feature type="domain" description="DNA polymerase III delta subunit-like C-terminal" evidence="10">
    <location>
        <begin position="194"/>
        <end position="316"/>
    </location>
</feature>
<evidence type="ECO:0000256" key="7">
    <source>
        <dbReference type="ARBA" id="ARBA00034754"/>
    </source>
</evidence>
<dbReference type="SUPFAM" id="SSF48019">
    <property type="entry name" value="post-AAA+ oligomerization domain-like"/>
    <property type="match status" value="1"/>
</dbReference>
<dbReference type="GO" id="GO:0003677">
    <property type="term" value="F:DNA binding"/>
    <property type="evidence" value="ECO:0007669"/>
    <property type="project" value="InterPro"/>
</dbReference>
<keyword evidence="3 11" id="KW-0808">Transferase</keyword>
<comment type="similarity">
    <text evidence="7">Belongs to the DNA polymerase HolA subunit family.</text>
</comment>
<keyword evidence="5" id="KW-0235">DNA replication</keyword>
<dbReference type="GO" id="GO:0006261">
    <property type="term" value="P:DNA-templated DNA replication"/>
    <property type="evidence" value="ECO:0007669"/>
    <property type="project" value="TreeGrafter"/>
</dbReference>
<feature type="domain" description="DNA polymerase III delta N-terminal" evidence="9">
    <location>
        <begin position="33"/>
        <end position="121"/>
    </location>
</feature>
<reference evidence="11 12" key="1">
    <citation type="submission" date="2020-10" db="EMBL/GenBank/DDBJ databases">
        <title>Wide distribution of Phycisphaera-like planctomycetes from WD2101 soil group in peatlands and genome analysis of the first cultivated representative.</title>
        <authorList>
            <person name="Dedysh S.N."/>
            <person name="Beletsky A.V."/>
            <person name="Ivanova A."/>
            <person name="Kulichevskaya I.S."/>
            <person name="Suzina N.E."/>
            <person name="Philippov D.A."/>
            <person name="Rakitin A.L."/>
            <person name="Mardanov A.V."/>
            <person name="Ravin N.V."/>
        </authorList>
    </citation>
    <scope>NUCLEOTIDE SEQUENCE [LARGE SCALE GENOMIC DNA]</scope>
    <source>
        <strain evidence="11 12">M1803</strain>
    </source>
</reference>
<evidence type="ECO:0000256" key="2">
    <source>
        <dbReference type="ARBA" id="ARBA00017703"/>
    </source>
</evidence>
<gene>
    <name evidence="11" type="primary">holA</name>
    <name evidence="11" type="ORF">IPV69_26285</name>
</gene>
<evidence type="ECO:0000256" key="6">
    <source>
        <dbReference type="ARBA" id="ARBA00022932"/>
    </source>
</evidence>
<organism evidence="11 12">
    <name type="scientific">Humisphaera borealis</name>
    <dbReference type="NCBI Taxonomy" id="2807512"/>
    <lineage>
        <taxon>Bacteria</taxon>
        <taxon>Pseudomonadati</taxon>
        <taxon>Planctomycetota</taxon>
        <taxon>Phycisphaerae</taxon>
        <taxon>Tepidisphaerales</taxon>
        <taxon>Tepidisphaeraceae</taxon>
        <taxon>Humisphaera</taxon>
    </lineage>
</organism>
<evidence type="ECO:0000313" key="12">
    <source>
        <dbReference type="Proteomes" id="UP000593765"/>
    </source>
</evidence>
<dbReference type="GO" id="GO:0003887">
    <property type="term" value="F:DNA-directed DNA polymerase activity"/>
    <property type="evidence" value="ECO:0007669"/>
    <property type="project" value="UniProtKB-KW"/>
</dbReference>
<dbReference type="Gene3D" id="1.10.8.60">
    <property type="match status" value="1"/>
</dbReference>
<dbReference type="InterPro" id="IPR010372">
    <property type="entry name" value="DNA_pol3_delta_N"/>
</dbReference>
<dbReference type="InterPro" id="IPR005790">
    <property type="entry name" value="DNA_polIII_delta"/>
</dbReference>
<dbReference type="PANTHER" id="PTHR34388">
    <property type="entry name" value="DNA POLYMERASE III SUBUNIT DELTA"/>
    <property type="match status" value="1"/>
</dbReference>
<protein>
    <recommendedName>
        <fullName evidence="2">DNA polymerase III subunit delta</fullName>
        <ecNumber evidence="1">2.7.7.7</ecNumber>
    </recommendedName>
</protein>
<dbReference type="KEGG" id="hbs:IPV69_26285"/>
<dbReference type="InterPro" id="IPR027417">
    <property type="entry name" value="P-loop_NTPase"/>
</dbReference>
<keyword evidence="6" id="KW-0239">DNA-directed DNA polymerase</keyword>
<evidence type="ECO:0000259" key="9">
    <source>
        <dbReference type="Pfam" id="PF06144"/>
    </source>
</evidence>
<keyword evidence="4 11" id="KW-0548">Nucleotidyltransferase</keyword>
<accession>A0A7M2WVZ0</accession>
<dbReference type="AlphaFoldDB" id="A0A7M2WVZ0"/>
<dbReference type="Proteomes" id="UP000593765">
    <property type="component" value="Chromosome"/>
</dbReference>
<dbReference type="EC" id="2.7.7.7" evidence="1"/>
<dbReference type="InterPro" id="IPR008921">
    <property type="entry name" value="DNA_pol3_clamp-load_cplx_C"/>
</dbReference>
<evidence type="ECO:0000313" key="11">
    <source>
        <dbReference type="EMBL" id="QOV89655.1"/>
    </source>
</evidence>